<protein>
    <submittedName>
        <fullName evidence="1">Uncharacterized protein</fullName>
    </submittedName>
</protein>
<name>A0A7J5D1X9_9ACTN</name>
<dbReference type="RefSeq" id="WP_151474753.1">
    <property type="nucleotide sequence ID" value="NZ_WBKG01000064.1"/>
</dbReference>
<keyword evidence="2" id="KW-1185">Reference proteome</keyword>
<proteinExistence type="predicted"/>
<accession>A0A7J5D1X9</accession>
<evidence type="ECO:0000313" key="2">
    <source>
        <dbReference type="Proteomes" id="UP000442990"/>
    </source>
</evidence>
<evidence type="ECO:0000313" key="1">
    <source>
        <dbReference type="EMBL" id="KAB1977252.1"/>
    </source>
</evidence>
<dbReference type="EMBL" id="WBKG01000064">
    <property type="protein sequence ID" value="KAB1977252.1"/>
    <property type="molecule type" value="Genomic_DNA"/>
</dbReference>
<dbReference type="Proteomes" id="UP000442990">
    <property type="component" value="Unassembled WGS sequence"/>
</dbReference>
<gene>
    <name evidence="1" type="ORF">F8144_42430</name>
</gene>
<reference evidence="1 2" key="1">
    <citation type="submission" date="2019-09" db="EMBL/GenBank/DDBJ databases">
        <title>Isolation and identification of active actinomycetes.</title>
        <authorList>
            <person name="Yu Z."/>
            <person name="Han C."/>
            <person name="Yu B."/>
        </authorList>
    </citation>
    <scope>NUCLEOTIDE SEQUENCE [LARGE SCALE GENOMIC DNA]</scope>
    <source>
        <strain evidence="1 2">NEAU-H2</strain>
    </source>
</reference>
<dbReference type="AlphaFoldDB" id="A0A7J5D1X9"/>
<sequence>MSDDVVWQCLISEPEGSIRLPVGQGLDLKGWSEQAAMTYLGATAPRTELRGLARVLAQLAASSELSSPTFAYAYVVDAAKAVMAVYEVHDYDDEGYDSVDRLPDLIRDVFPAEPESRHITRVALPTGPGVRVQEIRSVVAGSLFKKKTQLESVTYAVLPPQVNNVLVLRMTWTNLVFSEALLELSQTLAESLELAEVKKV</sequence>
<organism evidence="1 2">
    <name type="scientific">Streptomyces triticiradicis</name>
    <dbReference type="NCBI Taxonomy" id="2651189"/>
    <lineage>
        <taxon>Bacteria</taxon>
        <taxon>Bacillati</taxon>
        <taxon>Actinomycetota</taxon>
        <taxon>Actinomycetes</taxon>
        <taxon>Kitasatosporales</taxon>
        <taxon>Streptomycetaceae</taxon>
        <taxon>Streptomyces</taxon>
    </lineage>
</organism>
<comment type="caution">
    <text evidence="1">The sequence shown here is derived from an EMBL/GenBank/DDBJ whole genome shotgun (WGS) entry which is preliminary data.</text>
</comment>